<organism evidence="2 3">
    <name type="scientific">Candidatus Syntrophonatronum acetioxidans</name>
    <dbReference type="NCBI Taxonomy" id="1795816"/>
    <lineage>
        <taxon>Bacteria</taxon>
        <taxon>Bacillati</taxon>
        <taxon>Bacillota</taxon>
        <taxon>Clostridia</taxon>
        <taxon>Eubacteriales</taxon>
        <taxon>Syntrophomonadaceae</taxon>
        <taxon>Candidatus Syntrophonatronum</taxon>
    </lineage>
</organism>
<sequence>MGFAKRYLFNGCRLLVCVFLLFFLMAVLFSGTVLANRSYQINQVDVEAEILPDGSMQVREYFMVDFRGTYQGMFRWINKSQGMEVVDMVILEGGVPYEFNPGDTYGPAGTYYISDEPDRFFVDWSFNATDQSRNFVLDYRILNAVTLHEDTAELYYQFFGDESDIDMGRVNVQLTLPEGADKESIRAWGHGPLYGEVTIESPRLVTWEVSPLPKRTFLEGRVLFPPELVPQ</sequence>
<feature type="non-terminal residue" evidence="2">
    <location>
        <position position="231"/>
    </location>
</feature>
<feature type="domain" description="DUF2207" evidence="1">
    <location>
        <begin position="41"/>
        <end position="224"/>
    </location>
</feature>
<dbReference type="InterPro" id="IPR018702">
    <property type="entry name" value="DUF2207"/>
</dbReference>
<gene>
    <name evidence="2" type="ORF">D5R97_00320</name>
</gene>
<dbReference type="EMBL" id="QZAA01000017">
    <property type="protein sequence ID" value="RQD78461.1"/>
    <property type="molecule type" value="Genomic_DNA"/>
</dbReference>
<proteinExistence type="predicted"/>
<dbReference type="Pfam" id="PF09972">
    <property type="entry name" value="DUF2207"/>
    <property type="match status" value="1"/>
</dbReference>
<dbReference type="AlphaFoldDB" id="A0A424YJ07"/>
<evidence type="ECO:0000259" key="1">
    <source>
        <dbReference type="Pfam" id="PF09972"/>
    </source>
</evidence>
<comment type="caution">
    <text evidence="2">The sequence shown here is derived from an EMBL/GenBank/DDBJ whole genome shotgun (WGS) entry which is preliminary data.</text>
</comment>
<name>A0A424YJ07_9FIRM</name>
<dbReference type="Proteomes" id="UP000285138">
    <property type="component" value="Unassembled WGS sequence"/>
</dbReference>
<protein>
    <submittedName>
        <fullName evidence="2">DUF2207 domain-containing protein</fullName>
    </submittedName>
</protein>
<accession>A0A424YJ07</accession>
<evidence type="ECO:0000313" key="2">
    <source>
        <dbReference type="EMBL" id="RQD78461.1"/>
    </source>
</evidence>
<reference evidence="2 3" key="1">
    <citation type="submission" date="2018-08" db="EMBL/GenBank/DDBJ databases">
        <title>The metabolism and importance of syntrophic acetate oxidation coupled to methane or sulfide production in haloalkaline environments.</title>
        <authorList>
            <person name="Timmers P.H.A."/>
            <person name="Vavourakis C.D."/>
            <person name="Sorokin D.Y."/>
            <person name="Sinninghe Damste J.S."/>
            <person name="Muyzer G."/>
            <person name="Stams A.J.M."/>
            <person name="Plugge C.M."/>
        </authorList>
    </citation>
    <scope>NUCLEOTIDE SEQUENCE [LARGE SCALE GENOMIC DNA]</scope>
    <source>
        <strain evidence="2">MSAO_Bac1</strain>
    </source>
</reference>
<evidence type="ECO:0000313" key="3">
    <source>
        <dbReference type="Proteomes" id="UP000285138"/>
    </source>
</evidence>